<feature type="compositionally biased region" description="Basic and acidic residues" evidence="1">
    <location>
        <begin position="50"/>
        <end position="65"/>
    </location>
</feature>
<name>A0A3P5XY05_BRACM</name>
<dbReference type="AlphaFoldDB" id="A0A3P5XY05"/>
<feature type="compositionally biased region" description="Polar residues" evidence="1">
    <location>
        <begin position="126"/>
        <end position="140"/>
    </location>
</feature>
<reference evidence="2" key="1">
    <citation type="submission" date="2018-11" db="EMBL/GenBank/DDBJ databases">
        <authorList>
            <consortium name="Genoscope - CEA"/>
            <person name="William W."/>
        </authorList>
    </citation>
    <scope>NUCLEOTIDE SEQUENCE</scope>
</reference>
<protein>
    <submittedName>
        <fullName evidence="2">Uncharacterized protein</fullName>
    </submittedName>
</protein>
<feature type="region of interest" description="Disordered" evidence="1">
    <location>
        <begin position="193"/>
        <end position="272"/>
    </location>
</feature>
<accession>A0A3P5XY05</accession>
<feature type="compositionally biased region" description="Basic and acidic residues" evidence="1">
    <location>
        <begin position="193"/>
        <end position="206"/>
    </location>
</feature>
<feature type="region of interest" description="Disordered" evidence="1">
    <location>
        <begin position="103"/>
        <end position="140"/>
    </location>
</feature>
<dbReference type="EMBL" id="LR031568">
    <property type="protein sequence ID" value="VDC59659.1"/>
    <property type="molecule type" value="Genomic_DNA"/>
</dbReference>
<proteinExistence type="predicted"/>
<organism evidence="2">
    <name type="scientific">Brassica campestris</name>
    <name type="common">Field mustard</name>
    <dbReference type="NCBI Taxonomy" id="3711"/>
    <lineage>
        <taxon>Eukaryota</taxon>
        <taxon>Viridiplantae</taxon>
        <taxon>Streptophyta</taxon>
        <taxon>Embryophyta</taxon>
        <taxon>Tracheophyta</taxon>
        <taxon>Spermatophyta</taxon>
        <taxon>Magnoliopsida</taxon>
        <taxon>eudicotyledons</taxon>
        <taxon>Gunneridae</taxon>
        <taxon>Pentapetalae</taxon>
        <taxon>rosids</taxon>
        <taxon>malvids</taxon>
        <taxon>Brassicales</taxon>
        <taxon>Brassicaceae</taxon>
        <taxon>Brassiceae</taxon>
        <taxon>Brassica</taxon>
    </lineage>
</organism>
<feature type="compositionally biased region" description="Low complexity" evidence="1">
    <location>
        <begin position="110"/>
        <end position="125"/>
    </location>
</feature>
<feature type="region of interest" description="Disordered" evidence="1">
    <location>
        <begin position="50"/>
        <end position="73"/>
    </location>
</feature>
<evidence type="ECO:0000313" key="2">
    <source>
        <dbReference type="EMBL" id="VDC59659.1"/>
    </source>
</evidence>
<gene>
    <name evidence="2" type="ORF">BRAA09T37270Z</name>
</gene>
<evidence type="ECO:0000256" key="1">
    <source>
        <dbReference type="SAM" id="MobiDB-lite"/>
    </source>
</evidence>
<sequence>MFGLLKKSKPQQNVYFPFKTVFEKDQLIFDKKQFASNGFDIVQKQKKRQNRCDDEKLVRSRDRPFTKAKRSNCDVPDQNKLQTYASLEKMLHKAIHVVRQLKKKGNNNTSSAPKQQSNSSSISNSDLKTNVLSSDKSKAVKTTSKAFSTRCFKCHRIDQDVLDNLIEVRSSDRTGQNDRAVLRASRVELRLEPRPDDRFPRTEARLPRPTQYSKTHGRARLSLGGEETEDGHALSSGEPSGQSRKRPYLYLVHPSGSDESGHLDWSSPFSVP</sequence>